<dbReference type="PROSITE" id="PS51197">
    <property type="entry name" value="HTH_RRF2_2"/>
    <property type="match status" value="1"/>
</dbReference>
<gene>
    <name evidence="1" type="ORF">F9B85_04280</name>
</gene>
<evidence type="ECO:0000313" key="1">
    <source>
        <dbReference type="EMBL" id="KAB2953838.1"/>
    </source>
</evidence>
<dbReference type="Pfam" id="PF02082">
    <property type="entry name" value="Rrf2"/>
    <property type="match status" value="1"/>
</dbReference>
<dbReference type="Gene3D" id="1.10.10.10">
    <property type="entry name" value="Winged helix-like DNA-binding domain superfamily/Winged helix DNA-binding domain"/>
    <property type="match status" value="1"/>
</dbReference>
<evidence type="ECO:0000313" key="2">
    <source>
        <dbReference type="Proteomes" id="UP000468766"/>
    </source>
</evidence>
<dbReference type="InterPro" id="IPR030489">
    <property type="entry name" value="TR_Rrf2-type_CS"/>
</dbReference>
<dbReference type="GO" id="GO:0005829">
    <property type="term" value="C:cytosol"/>
    <property type="evidence" value="ECO:0007669"/>
    <property type="project" value="TreeGrafter"/>
</dbReference>
<comment type="caution">
    <text evidence="1">The sequence shown here is derived from an EMBL/GenBank/DDBJ whole genome shotgun (WGS) entry which is preliminary data.</text>
</comment>
<dbReference type="SUPFAM" id="SSF46785">
    <property type="entry name" value="Winged helix' DNA-binding domain"/>
    <property type="match status" value="1"/>
</dbReference>
<dbReference type="AlphaFoldDB" id="A0A6I0F8M5"/>
<dbReference type="RefSeq" id="WP_151618867.1">
    <property type="nucleotide sequence ID" value="NZ_WBXO01000002.1"/>
</dbReference>
<protein>
    <submittedName>
        <fullName evidence="1">Rrf2 family transcriptional regulator</fullName>
    </submittedName>
</protein>
<keyword evidence="2" id="KW-1185">Reference proteome</keyword>
<dbReference type="PANTHER" id="PTHR33221">
    <property type="entry name" value="WINGED HELIX-TURN-HELIX TRANSCRIPTIONAL REGULATOR, RRF2 FAMILY"/>
    <property type="match status" value="1"/>
</dbReference>
<dbReference type="GO" id="GO:0003700">
    <property type="term" value="F:DNA-binding transcription factor activity"/>
    <property type="evidence" value="ECO:0007669"/>
    <property type="project" value="TreeGrafter"/>
</dbReference>
<dbReference type="Proteomes" id="UP000468766">
    <property type="component" value="Unassembled WGS sequence"/>
</dbReference>
<reference evidence="1 2" key="1">
    <citation type="submission" date="2019-10" db="EMBL/GenBank/DDBJ databases">
        <title>Whole-genome sequence of the extremophile Heliorestis acidaminivorans DSM 24790.</title>
        <authorList>
            <person name="Kyndt J.A."/>
            <person name="Meyer T.E."/>
        </authorList>
    </citation>
    <scope>NUCLEOTIDE SEQUENCE [LARGE SCALE GENOMIC DNA]</scope>
    <source>
        <strain evidence="1 2">DSM 24790</strain>
    </source>
</reference>
<dbReference type="InterPro" id="IPR036388">
    <property type="entry name" value="WH-like_DNA-bd_sf"/>
</dbReference>
<dbReference type="PROSITE" id="PS01332">
    <property type="entry name" value="HTH_RRF2_1"/>
    <property type="match status" value="1"/>
</dbReference>
<dbReference type="PANTHER" id="PTHR33221:SF2">
    <property type="entry name" value="TRANSCRIPTIONAL REGULATOR"/>
    <property type="match status" value="1"/>
</dbReference>
<organism evidence="1 2">
    <name type="scientific">Heliorestis acidaminivorans</name>
    <dbReference type="NCBI Taxonomy" id="553427"/>
    <lineage>
        <taxon>Bacteria</taxon>
        <taxon>Bacillati</taxon>
        <taxon>Bacillota</taxon>
        <taxon>Clostridia</taxon>
        <taxon>Eubacteriales</taxon>
        <taxon>Heliobacteriaceae</taxon>
        <taxon>Heliorestis</taxon>
    </lineage>
</organism>
<proteinExistence type="predicted"/>
<dbReference type="OrthoDB" id="9808360at2"/>
<dbReference type="InterPro" id="IPR036390">
    <property type="entry name" value="WH_DNA-bd_sf"/>
</dbReference>
<sequence>MRITQEADYALRVIAFLTEEGYGQIIEAKKIAEKQAIPLRFALKLLRKLQQAGLIRSYRGINGGYALNRIPQQISLKDVIEAIEGPIYVNNCLCDIAYCNLVTEGTHCQVHLALAKIQESLLNDLEKVNFEDLQKKK</sequence>
<name>A0A6I0F8M5_9FIRM</name>
<dbReference type="EMBL" id="WBXO01000002">
    <property type="protein sequence ID" value="KAB2953838.1"/>
    <property type="molecule type" value="Genomic_DNA"/>
</dbReference>
<dbReference type="NCBIfam" id="TIGR00738">
    <property type="entry name" value="rrf2_super"/>
    <property type="match status" value="1"/>
</dbReference>
<dbReference type="InterPro" id="IPR000944">
    <property type="entry name" value="Tscrpt_reg_Rrf2"/>
</dbReference>
<accession>A0A6I0F8M5</accession>